<organism evidence="9 10">
    <name type="scientific">Gulosibacter chungangensis</name>
    <dbReference type="NCBI Taxonomy" id="979746"/>
    <lineage>
        <taxon>Bacteria</taxon>
        <taxon>Bacillati</taxon>
        <taxon>Actinomycetota</taxon>
        <taxon>Actinomycetes</taxon>
        <taxon>Micrococcales</taxon>
        <taxon>Microbacteriaceae</taxon>
        <taxon>Gulosibacter</taxon>
    </lineage>
</organism>
<evidence type="ECO:0000259" key="8">
    <source>
        <dbReference type="SMART" id="SM00062"/>
    </source>
</evidence>
<evidence type="ECO:0000256" key="4">
    <source>
        <dbReference type="ARBA" id="ARBA00022729"/>
    </source>
</evidence>
<dbReference type="Pfam" id="PF09084">
    <property type="entry name" value="NMT1"/>
    <property type="match status" value="1"/>
</dbReference>
<dbReference type="InterPro" id="IPR010067">
    <property type="entry name" value="ABC_SsuA_sub-bd"/>
</dbReference>
<evidence type="ECO:0000256" key="2">
    <source>
        <dbReference type="ARBA" id="ARBA00010742"/>
    </source>
</evidence>
<comment type="subcellular location">
    <subcellularLocation>
        <location evidence="1">Periplasm</location>
    </subcellularLocation>
</comment>
<dbReference type="SUPFAM" id="SSF53850">
    <property type="entry name" value="Periplasmic binding protein-like II"/>
    <property type="match status" value="1"/>
</dbReference>
<dbReference type="AlphaFoldDB" id="A0A7J5BGF9"/>
<dbReference type="RefSeq" id="WP_158050689.1">
    <property type="nucleotide sequence ID" value="NZ_WBKB01000001.1"/>
</dbReference>
<evidence type="ECO:0000313" key="10">
    <source>
        <dbReference type="Proteomes" id="UP000433493"/>
    </source>
</evidence>
<dbReference type="PANTHER" id="PTHR30024:SF21">
    <property type="entry name" value="ABC TRANSPORTER SUBSTRATE-BINDING PROTEIN"/>
    <property type="match status" value="1"/>
</dbReference>
<reference evidence="9 10" key="1">
    <citation type="submission" date="2019-09" db="EMBL/GenBank/DDBJ databases">
        <title>Phylogeny of genus Pseudoclavibacter and closely related genus.</title>
        <authorList>
            <person name="Li Y."/>
        </authorList>
    </citation>
    <scope>NUCLEOTIDE SEQUENCE [LARGE SCALE GENOMIC DNA]</scope>
    <source>
        <strain evidence="9 10">KCTC 13959</strain>
    </source>
</reference>
<dbReference type="Gene3D" id="3.40.190.10">
    <property type="entry name" value="Periplasmic binding protein-like II"/>
    <property type="match status" value="2"/>
</dbReference>
<keyword evidence="4 7" id="KW-0732">Signal</keyword>
<dbReference type="Proteomes" id="UP000433493">
    <property type="component" value="Unassembled WGS sequence"/>
</dbReference>
<comment type="caution">
    <text evidence="9">The sequence shown here is derived from an EMBL/GenBank/DDBJ whole genome shotgun (WGS) entry which is preliminary data.</text>
</comment>
<keyword evidence="3" id="KW-0813">Transport</keyword>
<dbReference type="GO" id="GO:0042626">
    <property type="term" value="F:ATPase-coupled transmembrane transporter activity"/>
    <property type="evidence" value="ECO:0007669"/>
    <property type="project" value="InterPro"/>
</dbReference>
<dbReference type="InterPro" id="IPR015168">
    <property type="entry name" value="SsuA/THI5"/>
</dbReference>
<sequence length="332" mass="35458">MNKTLKRVLAGIATATIGVSALAGCSSAQADGELTELNIDYATYSILSLVIKDQGWLEEELEGVDVNWIFSAGSNKANESLRAETADIATTGGGPAVQARANGTKIKTVYITHASEGFGFVVPEGSDLQSVEDLAGSTIAVTRGTDPYFFALQALEQHGLTADDVTLENLQHADGRTALENGTVDAWSGLDPIMASAELNGNEILYTDPSLISPIFLNANESFIEQHPETVQVVIDTYEKARQWVAENPEETLDIYMAEAGLEEDVAALALSRFNFENNPVPVQEELGPTLATIGGFMVESGDVTNQEAFDEALDTLFDPQFAETAVNGSTE</sequence>
<comment type="similarity">
    <text evidence="2">Belongs to the bacterial solute-binding protein SsuA/TauA family.</text>
</comment>
<protein>
    <recommendedName>
        <fullName evidence="6">Putative aliphatic sulfonates-binding protein</fullName>
    </recommendedName>
</protein>
<dbReference type="EMBL" id="WBKB01000001">
    <property type="protein sequence ID" value="KAB1644720.1"/>
    <property type="molecule type" value="Genomic_DNA"/>
</dbReference>
<evidence type="ECO:0000256" key="5">
    <source>
        <dbReference type="ARBA" id="ARBA00055538"/>
    </source>
</evidence>
<dbReference type="SMART" id="SM00062">
    <property type="entry name" value="PBPb"/>
    <property type="match status" value="1"/>
</dbReference>
<keyword evidence="10" id="KW-1185">Reference proteome</keyword>
<dbReference type="PANTHER" id="PTHR30024">
    <property type="entry name" value="ALIPHATIC SULFONATES-BINDING PROTEIN-RELATED"/>
    <property type="match status" value="1"/>
</dbReference>
<dbReference type="GO" id="GO:0016020">
    <property type="term" value="C:membrane"/>
    <property type="evidence" value="ECO:0007669"/>
    <property type="project" value="InterPro"/>
</dbReference>
<comment type="function">
    <text evidence="5">Part of a binding-protein-dependent transport system for aliphatic sulfonates. Putative binding protein.</text>
</comment>
<feature type="chain" id="PRO_5029833302" description="Putative aliphatic sulfonates-binding protein" evidence="7">
    <location>
        <begin position="31"/>
        <end position="332"/>
    </location>
</feature>
<dbReference type="FunFam" id="3.40.190.10:FF:000050">
    <property type="entry name" value="Sulfonate ABC transporter substrate-binding protein"/>
    <property type="match status" value="1"/>
</dbReference>
<dbReference type="OrthoDB" id="7374754at2"/>
<evidence type="ECO:0000313" key="9">
    <source>
        <dbReference type="EMBL" id="KAB1644720.1"/>
    </source>
</evidence>
<dbReference type="GO" id="GO:0042597">
    <property type="term" value="C:periplasmic space"/>
    <property type="evidence" value="ECO:0007669"/>
    <property type="project" value="UniProtKB-SubCell"/>
</dbReference>
<feature type="domain" description="Solute-binding protein family 3/N-terminal" evidence="8">
    <location>
        <begin position="36"/>
        <end position="248"/>
    </location>
</feature>
<evidence type="ECO:0000256" key="6">
    <source>
        <dbReference type="ARBA" id="ARBA00070228"/>
    </source>
</evidence>
<dbReference type="InterPro" id="IPR001638">
    <property type="entry name" value="Solute-binding_3/MltF_N"/>
</dbReference>
<gene>
    <name evidence="9" type="ORF">F8O05_00090</name>
</gene>
<dbReference type="NCBIfam" id="TIGR01728">
    <property type="entry name" value="SsuA_fam"/>
    <property type="match status" value="1"/>
</dbReference>
<evidence type="ECO:0000256" key="1">
    <source>
        <dbReference type="ARBA" id="ARBA00004418"/>
    </source>
</evidence>
<evidence type="ECO:0000256" key="3">
    <source>
        <dbReference type="ARBA" id="ARBA00022448"/>
    </source>
</evidence>
<proteinExistence type="inferred from homology"/>
<evidence type="ECO:0000256" key="7">
    <source>
        <dbReference type="SAM" id="SignalP"/>
    </source>
</evidence>
<accession>A0A7J5BGF9</accession>
<name>A0A7J5BGF9_9MICO</name>
<feature type="signal peptide" evidence="7">
    <location>
        <begin position="1"/>
        <end position="30"/>
    </location>
</feature>
<dbReference type="PROSITE" id="PS51257">
    <property type="entry name" value="PROKAR_LIPOPROTEIN"/>
    <property type="match status" value="1"/>
</dbReference>